<dbReference type="EMBL" id="CADEAL010003669">
    <property type="protein sequence ID" value="CAB1445510.1"/>
    <property type="molecule type" value="Genomic_DNA"/>
</dbReference>
<keyword evidence="3" id="KW-1185">Reference proteome</keyword>
<reference evidence="2" key="1">
    <citation type="submission" date="2020-03" db="EMBL/GenBank/DDBJ databases">
        <authorList>
            <person name="Weist P."/>
        </authorList>
    </citation>
    <scope>NUCLEOTIDE SEQUENCE</scope>
</reference>
<evidence type="ECO:0000313" key="2">
    <source>
        <dbReference type="EMBL" id="CAB1445510.1"/>
    </source>
</evidence>
<accession>A0A9N7V9S7</accession>
<organism evidence="2 3">
    <name type="scientific">Pleuronectes platessa</name>
    <name type="common">European plaice</name>
    <dbReference type="NCBI Taxonomy" id="8262"/>
    <lineage>
        <taxon>Eukaryota</taxon>
        <taxon>Metazoa</taxon>
        <taxon>Chordata</taxon>
        <taxon>Craniata</taxon>
        <taxon>Vertebrata</taxon>
        <taxon>Euteleostomi</taxon>
        <taxon>Actinopterygii</taxon>
        <taxon>Neopterygii</taxon>
        <taxon>Teleostei</taxon>
        <taxon>Neoteleostei</taxon>
        <taxon>Acanthomorphata</taxon>
        <taxon>Carangaria</taxon>
        <taxon>Pleuronectiformes</taxon>
        <taxon>Pleuronectoidei</taxon>
        <taxon>Pleuronectidae</taxon>
        <taxon>Pleuronectes</taxon>
    </lineage>
</organism>
<feature type="compositionally biased region" description="Basic residues" evidence="1">
    <location>
        <begin position="1"/>
        <end position="14"/>
    </location>
</feature>
<dbReference type="PANTHER" id="PTHR24401">
    <property type="entry name" value="SI:CH211-243P7.3-RELATED"/>
    <property type="match status" value="1"/>
</dbReference>
<evidence type="ECO:0000256" key="1">
    <source>
        <dbReference type="SAM" id="MobiDB-lite"/>
    </source>
</evidence>
<feature type="region of interest" description="Disordered" evidence="1">
    <location>
        <begin position="1"/>
        <end position="52"/>
    </location>
</feature>
<gene>
    <name evidence="2" type="ORF">PLEPLA_LOCUS33241</name>
</gene>
<feature type="compositionally biased region" description="Basic and acidic residues" evidence="1">
    <location>
        <begin position="15"/>
        <end position="30"/>
    </location>
</feature>
<evidence type="ECO:0000313" key="3">
    <source>
        <dbReference type="Proteomes" id="UP001153269"/>
    </source>
</evidence>
<sequence>MPRRPSAVWRRRNPGSHDQEARWRRCRDGGLGHQRGQRARAGAHVGPHRVRGEGLLPMADGLMRRYRAGGKAPPQVLYVDRDCCFIAGRCKTAQMFGEWDQLVVRLDVWHLMRPDIPALDADDVTRLQEARQSPLDPTSRELARHCRLGELRERPYARPGQVRQIGGLWQKLSDRDKALISFPPRH</sequence>
<dbReference type="PANTHER" id="PTHR24401:SF29">
    <property type="entry name" value="SI:CH211-243P7.3-RELATED"/>
    <property type="match status" value="1"/>
</dbReference>
<protein>
    <submittedName>
        <fullName evidence="2">Uncharacterized protein</fullName>
    </submittedName>
</protein>
<dbReference type="Proteomes" id="UP001153269">
    <property type="component" value="Unassembled WGS sequence"/>
</dbReference>
<name>A0A9N7V9S7_PLEPL</name>
<proteinExistence type="predicted"/>
<comment type="caution">
    <text evidence="2">The sequence shown here is derived from an EMBL/GenBank/DDBJ whole genome shotgun (WGS) entry which is preliminary data.</text>
</comment>
<dbReference type="AlphaFoldDB" id="A0A9N7V9S7"/>